<proteinExistence type="predicted"/>
<evidence type="ECO:0000256" key="1">
    <source>
        <dbReference type="SAM" id="MobiDB-lite"/>
    </source>
</evidence>
<name>A0ABD2B4F3_VESMC</name>
<feature type="region of interest" description="Disordered" evidence="1">
    <location>
        <begin position="1"/>
        <end position="64"/>
    </location>
</feature>
<organism evidence="2 3">
    <name type="scientific">Vespula maculifrons</name>
    <name type="common">Eastern yellow jacket</name>
    <name type="synonym">Wasp</name>
    <dbReference type="NCBI Taxonomy" id="7453"/>
    <lineage>
        <taxon>Eukaryota</taxon>
        <taxon>Metazoa</taxon>
        <taxon>Ecdysozoa</taxon>
        <taxon>Arthropoda</taxon>
        <taxon>Hexapoda</taxon>
        <taxon>Insecta</taxon>
        <taxon>Pterygota</taxon>
        <taxon>Neoptera</taxon>
        <taxon>Endopterygota</taxon>
        <taxon>Hymenoptera</taxon>
        <taxon>Apocrita</taxon>
        <taxon>Aculeata</taxon>
        <taxon>Vespoidea</taxon>
        <taxon>Vespidae</taxon>
        <taxon>Vespinae</taxon>
        <taxon>Vespula</taxon>
    </lineage>
</organism>
<keyword evidence="3" id="KW-1185">Reference proteome</keyword>
<evidence type="ECO:0000313" key="2">
    <source>
        <dbReference type="EMBL" id="KAL2727585.1"/>
    </source>
</evidence>
<protein>
    <submittedName>
        <fullName evidence="2">Uncharacterized protein</fullName>
    </submittedName>
</protein>
<feature type="compositionally biased region" description="Polar residues" evidence="1">
    <location>
        <begin position="1"/>
        <end position="11"/>
    </location>
</feature>
<feature type="compositionally biased region" description="Basic and acidic residues" evidence="1">
    <location>
        <begin position="27"/>
        <end position="39"/>
    </location>
</feature>
<accession>A0ABD2B4F3</accession>
<sequence length="105" mass="12714">MHATTNDNLDTNEGDTRYGADGVAVNSKEKDLEKRNTRNEKRKKKSGKKQRILPNTRDKRENRDRKECDVIIRELLRYCYRWISFDVISKNLKKENYRERMIHRD</sequence>
<evidence type="ECO:0000313" key="3">
    <source>
        <dbReference type="Proteomes" id="UP001607303"/>
    </source>
</evidence>
<feature type="compositionally biased region" description="Basic residues" evidence="1">
    <location>
        <begin position="40"/>
        <end position="51"/>
    </location>
</feature>
<comment type="caution">
    <text evidence="2">The sequence shown here is derived from an EMBL/GenBank/DDBJ whole genome shotgun (WGS) entry which is preliminary data.</text>
</comment>
<dbReference type="EMBL" id="JAYRBN010000100">
    <property type="protein sequence ID" value="KAL2727585.1"/>
    <property type="molecule type" value="Genomic_DNA"/>
</dbReference>
<dbReference type="AlphaFoldDB" id="A0ABD2B4F3"/>
<gene>
    <name evidence="2" type="ORF">V1477_016861</name>
</gene>
<dbReference type="Proteomes" id="UP001607303">
    <property type="component" value="Unassembled WGS sequence"/>
</dbReference>
<reference evidence="2 3" key="1">
    <citation type="journal article" date="2024" name="Ann. Entomol. Soc. Am.">
        <title>Genomic analyses of the southern and eastern yellowjacket wasps (Hymenoptera: Vespidae) reveal evolutionary signatures of social life.</title>
        <authorList>
            <person name="Catto M.A."/>
            <person name="Caine P.B."/>
            <person name="Orr S.E."/>
            <person name="Hunt B.G."/>
            <person name="Goodisman M.A.D."/>
        </authorList>
    </citation>
    <scope>NUCLEOTIDE SEQUENCE [LARGE SCALE GENOMIC DNA]</scope>
    <source>
        <strain evidence="2">232</strain>
        <tissue evidence="2">Head and thorax</tissue>
    </source>
</reference>